<dbReference type="EMBL" id="JRKL02001486">
    <property type="protein sequence ID" value="KAF3963737.1"/>
    <property type="molecule type" value="Genomic_DNA"/>
</dbReference>
<dbReference type="OrthoDB" id="5835829at2759"/>
<dbReference type="InterPro" id="IPR002213">
    <property type="entry name" value="UDP_glucos_trans"/>
</dbReference>
<name>A0A8J4RGH6_9ROSI</name>
<reference evidence="4" key="1">
    <citation type="submission" date="2020-03" db="EMBL/GenBank/DDBJ databases">
        <title>Castanea mollissima Vanexum genome sequencing.</title>
        <authorList>
            <person name="Staton M."/>
        </authorList>
    </citation>
    <scope>NUCLEOTIDE SEQUENCE</scope>
    <source>
        <tissue evidence="4">Leaf</tissue>
    </source>
</reference>
<organism evidence="4 5">
    <name type="scientific">Castanea mollissima</name>
    <name type="common">Chinese chestnut</name>
    <dbReference type="NCBI Taxonomy" id="60419"/>
    <lineage>
        <taxon>Eukaryota</taxon>
        <taxon>Viridiplantae</taxon>
        <taxon>Streptophyta</taxon>
        <taxon>Embryophyta</taxon>
        <taxon>Tracheophyta</taxon>
        <taxon>Spermatophyta</taxon>
        <taxon>Magnoliopsida</taxon>
        <taxon>eudicotyledons</taxon>
        <taxon>Gunneridae</taxon>
        <taxon>Pentapetalae</taxon>
        <taxon>rosids</taxon>
        <taxon>fabids</taxon>
        <taxon>Fagales</taxon>
        <taxon>Fagaceae</taxon>
        <taxon>Castanea</taxon>
    </lineage>
</organism>
<dbReference type="AlphaFoldDB" id="A0A8J4RGH6"/>
<dbReference type="Gene3D" id="3.40.50.2000">
    <property type="entry name" value="Glycogen Phosphorylase B"/>
    <property type="match status" value="4"/>
</dbReference>
<sequence length="987" mass="110204">MECGSAATTNGNEDSTKKGLDGTSLDLPLNRHGNLKSASSDQSLKDILLQIKSSKTPQCVTHVGGAHLQTRTHLGVLVGLLQNLEFGVMGSQPHVLVVPYPAQGHVAPFMKFSHRIVDHGIKVTFVSPEFIHERLKTTMPMKSPIRLVSFPDGLEPGDDPNDKIKLINSFLEVMPGHFKDLIEKINESDDEHIGCVITDGMVVPALEVAEKMGIKMAVLWPAGPATLAIILSIPKLIQDGIIDIRGTPLKNELIRLSKEIPTWTSTKLPWSCPGDSKRQEFLFRHLFRMNHFVKQCNWLLCNSFYELDSLALNLIPEIMSAGPLLLANQSGSHIGSFWPEDSTCLSWLDKQPVGSVIYASFGSTSIFSQQQLDELALGLELIGQPFLWVARSDIINETLTEFLYGFRTRIAYRGRIVNWAPQEQVLAHPSTACFLSHCGWNSTLEGISMGVPFLCWPYFTDQFQNKSYICDVWKVGLGLNPDENGIITRHEINIKIKTLLFDDGIKTNALKLKEMAKKSVTEGVLVELLQNLEFGVMGSQPHVLVVPFPAQGHVAPFMKFSHRIVDHGIKVTFVSPEFIHERLKTTMPMKSPIRLVSFPDGLEPGDDPNDTIKLTNSFIEFMPGHFKDLIEKINESDDERISCVITDGMVVPALEVAEKMGIKMAVLWPAGPATLATILSIPKLIQDGIIDTRGTPLKNELIWLSKEIPAWTSTKLPWSCPGDSKAQEFVFGHVFRMNHFVKQCNWLLCNSFYELDSLALNLIPEIMPVGPLLLANQSSSHIGSFWLEDSTCLSWLDKQPVGSVIYASFGSTSIFSQQQLDELALGLELIGQPFLWVARSDIINETLTEFLYGFRMRIADRGRIVNWAPQEQVLAHPSIACFLSHCGWNSILEGISMGVPFLCWPYFTDQFQNKSYICDVWKVGLGLNPDENGIITRHEINIKIKTLLFDDGIKTNALKLKEMSKKSVTDGGSSFKNFESFIEQIKH</sequence>
<feature type="region of interest" description="Disordered" evidence="3">
    <location>
        <begin position="1"/>
        <end position="25"/>
    </location>
</feature>
<gene>
    <name evidence="4" type="ORF">CMV_011909</name>
</gene>
<keyword evidence="2" id="KW-0808">Transferase</keyword>
<comment type="similarity">
    <text evidence="1">Belongs to the UDP-glycosyltransferase family.</text>
</comment>
<evidence type="ECO:0000256" key="1">
    <source>
        <dbReference type="ARBA" id="ARBA00009995"/>
    </source>
</evidence>
<evidence type="ECO:0000313" key="5">
    <source>
        <dbReference type="Proteomes" id="UP000737018"/>
    </source>
</evidence>
<feature type="compositionally biased region" description="Polar residues" evidence="3">
    <location>
        <begin position="1"/>
        <end position="13"/>
    </location>
</feature>
<keyword evidence="5" id="KW-1185">Reference proteome</keyword>
<protein>
    <recommendedName>
        <fullName evidence="6">UDP-glycosyltransferase</fullName>
    </recommendedName>
</protein>
<dbReference type="FunFam" id="3.40.50.2000:FF:000108">
    <property type="entry name" value="UDP-glycosyltransferase 83A1"/>
    <property type="match status" value="2"/>
</dbReference>
<dbReference type="FunFam" id="3.40.50.2000:FF:000061">
    <property type="entry name" value="UDP-glycosyltransferase 83A1"/>
    <property type="match status" value="2"/>
</dbReference>
<comment type="caution">
    <text evidence="4">The sequence shown here is derived from an EMBL/GenBank/DDBJ whole genome shotgun (WGS) entry which is preliminary data.</text>
</comment>
<dbReference type="GO" id="GO:0080043">
    <property type="term" value="F:quercetin 3-O-glucosyltransferase activity"/>
    <property type="evidence" value="ECO:0007669"/>
    <property type="project" value="TreeGrafter"/>
</dbReference>
<evidence type="ECO:0000256" key="3">
    <source>
        <dbReference type="SAM" id="MobiDB-lite"/>
    </source>
</evidence>
<dbReference type="SUPFAM" id="SSF53756">
    <property type="entry name" value="UDP-Glycosyltransferase/glycogen phosphorylase"/>
    <property type="match status" value="2"/>
</dbReference>
<dbReference type="Proteomes" id="UP000737018">
    <property type="component" value="Unassembled WGS sequence"/>
</dbReference>
<evidence type="ECO:0000256" key="2">
    <source>
        <dbReference type="ARBA" id="ARBA00022679"/>
    </source>
</evidence>
<proteinExistence type="inferred from homology"/>
<dbReference type="PANTHER" id="PTHR11926">
    <property type="entry name" value="GLUCOSYL/GLUCURONOSYL TRANSFERASES"/>
    <property type="match status" value="1"/>
</dbReference>
<dbReference type="CDD" id="cd03784">
    <property type="entry name" value="GT1_Gtf-like"/>
    <property type="match status" value="2"/>
</dbReference>
<dbReference type="PANTHER" id="PTHR11926:SF1412">
    <property type="entry name" value="UDP-GLYCOSYLTRANSFERASE 83A1-LIKE"/>
    <property type="match status" value="1"/>
</dbReference>
<evidence type="ECO:0008006" key="6">
    <source>
        <dbReference type="Google" id="ProtNLM"/>
    </source>
</evidence>
<dbReference type="Pfam" id="PF00201">
    <property type="entry name" value="UDPGT"/>
    <property type="match status" value="2"/>
</dbReference>
<evidence type="ECO:0000313" key="4">
    <source>
        <dbReference type="EMBL" id="KAF3963737.1"/>
    </source>
</evidence>
<accession>A0A8J4RGH6</accession>
<dbReference type="GO" id="GO:0080044">
    <property type="term" value="F:quercetin 7-O-glucosyltransferase activity"/>
    <property type="evidence" value="ECO:0007669"/>
    <property type="project" value="TreeGrafter"/>
</dbReference>